<dbReference type="PANTHER" id="PTHR34136">
    <property type="match status" value="1"/>
</dbReference>
<keyword evidence="5" id="KW-1185">Reference proteome</keyword>
<evidence type="ECO:0000313" key="4">
    <source>
        <dbReference type="EMBL" id="MFJ3045114.1"/>
    </source>
</evidence>
<evidence type="ECO:0000256" key="2">
    <source>
        <dbReference type="ARBA" id="ARBA00022679"/>
    </source>
</evidence>
<dbReference type="InterPro" id="IPR004629">
    <property type="entry name" value="WecG_TagA_CpsF"/>
</dbReference>
<keyword evidence="1" id="KW-0328">Glycosyltransferase</keyword>
<dbReference type="PANTHER" id="PTHR34136:SF1">
    <property type="entry name" value="UDP-N-ACETYL-D-MANNOSAMINURONIC ACID TRANSFERASE"/>
    <property type="match status" value="1"/>
</dbReference>
<dbReference type="InterPro" id="IPR058548">
    <property type="entry name" value="MlaB-like_STAS"/>
</dbReference>
<organism evidence="4 5">
    <name type="scientific">Herbaspirillum chlorophenolicum</name>
    <dbReference type="NCBI Taxonomy" id="211589"/>
    <lineage>
        <taxon>Bacteria</taxon>
        <taxon>Pseudomonadati</taxon>
        <taxon>Pseudomonadota</taxon>
        <taxon>Betaproteobacteria</taxon>
        <taxon>Burkholderiales</taxon>
        <taxon>Oxalobacteraceae</taxon>
        <taxon>Herbaspirillum</taxon>
    </lineage>
</organism>
<dbReference type="CDD" id="cd07043">
    <property type="entry name" value="STAS_anti-anti-sigma_factors"/>
    <property type="match status" value="1"/>
</dbReference>
<proteinExistence type="predicted"/>
<evidence type="ECO:0000313" key="5">
    <source>
        <dbReference type="Proteomes" id="UP001617427"/>
    </source>
</evidence>
<dbReference type="PROSITE" id="PS50801">
    <property type="entry name" value="STAS"/>
    <property type="match status" value="1"/>
</dbReference>
<evidence type="ECO:0000256" key="1">
    <source>
        <dbReference type="ARBA" id="ARBA00022676"/>
    </source>
</evidence>
<dbReference type="SUPFAM" id="SSF52091">
    <property type="entry name" value="SpoIIaa-like"/>
    <property type="match status" value="1"/>
</dbReference>
<dbReference type="Proteomes" id="UP001617427">
    <property type="component" value="Unassembled WGS sequence"/>
</dbReference>
<comment type="caution">
    <text evidence="4">The sequence shown here is derived from an EMBL/GenBank/DDBJ whole genome shotgun (WGS) entry which is preliminary data.</text>
</comment>
<dbReference type="Gene3D" id="3.30.750.24">
    <property type="entry name" value="STAS domain"/>
    <property type="match status" value="1"/>
</dbReference>
<reference evidence="4 5" key="1">
    <citation type="submission" date="2024-10" db="EMBL/GenBank/DDBJ databases">
        <title>The Natural Products Discovery Center: Release of the First 8490 Sequenced Strains for Exploring Actinobacteria Biosynthetic Diversity.</title>
        <authorList>
            <person name="Kalkreuter E."/>
            <person name="Kautsar S.A."/>
            <person name="Yang D."/>
            <person name="Bader C.D."/>
            <person name="Teijaro C.N."/>
            <person name="Fluegel L."/>
            <person name="Davis C.M."/>
            <person name="Simpson J.R."/>
            <person name="Lauterbach L."/>
            <person name="Steele A.D."/>
            <person name="Gui C."/>
            <person name="Meng S."/>
            <person name="Li G."/>
            <person name="Viehrig K."/>
            <person name="Ye F."/>
            <person name="Su P."/>
            <person name="Kiefer A.F."/>
            <person name="Nichols A."/>
            <person name="Cepeda A.J."/>
            <person name="Yan W."/>
            <person name="Fan B."/>
            <person name="Jiang Y."/>
            <person name="Adhikari A."/>
            <person name="Zheng C.-J."/>
            <person name="Schuster L."/>
            <person name="Cowan T.M."/>
            <person name="Smanski M.J."/>
            <person name="Chevrette M.G."/>
            <person name="De Carvalho L.P.S."/>
            <person name="Shen B."/>
        </authorList>
    </citation>
    <scope>NUCLEOTIDE SEQUENCE [LARGE SCALE GENOMIC DNA]</scope>
    <source>
        <strain evidence="4 5">NPDC087045</strain>
    </source>
</reference>
<dbReference type="Pfam" id="PF03808">
    <property type="entry name" value="Glyco_tran_WecG"/>
    <property type="match status" value="1"/>
</dbReference>
<keyword evidence="2" id="KW-0808">Transferase</keyword>
<name>A0ABW8EW89_9BURK</name>
<dbReference type="CDD" id="cd06533">
    <property type="entry name" value="Glyco_transf_WecG_TagA"/>
    <property type="match status" value="1"/>
</dbReference>
<gene>
    <name evidence="4" type="ORF">ACIPEN_04690</name>
</gene>
<protein>
    <submittedName>
        <fullName evidence="4">WecB/TagA/CpsF family glycosyltransferase</fullName>
    </submittedName>
</protein>
<accession>A0ABW8EW89</accession>
<dbReference type="Pfam" id="PF13466">
    <property type="entry name" value="STAS_2"/>
    <property type="match status" value="1"/>
</dbReference>
<dbReference type="RefSeq" id="WP_402698532.1">
    <property type="nucleotide sequence ID" value="NZ_JBIUZV010000002.1"/>
</dbReference>
<dbReference type="EMBL" id="JBIUZV010000002">
    <property type="protein sequence ID" value="MFJ3045114.1"/>
    <property type="molecule type" value="Genomic_DNA"/>
</dbReference>
<feature type="domain" description="STAS" evidence="3">
    <location>
        <begin position="296"/>
        <end position="384"/>
    </location>
</feature>
<evidence type="ECO:0000259" key="3">
    <source>
        <dbReference type="PROSITE" id="PS50801"/>
    </source>
</evidence>
<dbReference type="InterPro" id="IPR036513">
    <property type="entry name" value="STAS_dom_sf"/>
</dbReference>
<dbReference type="InterPro" id="IPR002645">
    <property type="entry name" value="STAS_dom"/>
</dbReference>
<sequence>MIQNNQARAAQEEQILPEAPLASADFDRDVHCILGLPFDRVSVEQAADQLRVAARDGRRCFFSTPNLNFAIACMDDPAFRNSVIQSDLSIADGMPLIWIAKALGIPLHERVAGSSLFQALRLADARRPVARLERPLKVYFFGGPPGVAEAASIRLNAEQSRIRCVGFNSPGFGSVAQMSDAKSIEHINRSGADFLVVALGAKKGQEWIKYNLPALQVPLVSHLGAVINFVAGTVSRAPGWLQKCGLEWVWRIKEEPKLWRRYWDDGAALLQLLATRVVPAMLARRKRPAKPEFDRAALAVRDEGDRIVLALSGAWGGENIDRLRPALKQLAASPAILVCIDLDGTDFVDSAVLALLMLLQGDCVAKARSLQLANPSPALRRLLRWHCADYLIEAAGHAA</sequence>